<comment type="caution">
    <text evidence="7">The sequence shown here is derived from an EMBL/GenBank/DDBJ whole genome shotgun (WGS) entry which is preliminary data.</text>
</comment>
<dbReference type="Proteomes" id="UP001578633">
    <property type="component" value="Chromosome 8"/>
</dbReference>
<name>A0ABR3UB42_9PLEO</name>
<keyword evidence="4 5" id="KW-0472">Membrane</keyword>
<dbReference type="PANTHER" id="PTHR23507">
    <property type="entry name" value="ZGC:174356"/>
    <property type="match status" value="1"/>
</dbReference>
<dbReference type="GeneID" id="96089017"/>
<evidence type="ECO:0008006" key="9">
    <source>
        <dbReference type="Google" id="ProtNLM"/>
    </source>
</evidence>
<keyword evidence="3 5" id="KW-1133">Transmembrane helix</keyword>
<evidence type="ECO:0000313" key="8">
    <source>
        <dbReference type="Proteomes" id="UP001578633"/>
    </source>
</evidence>
<dbReference type="RefSeq" id="XP_069304297.1">
    <property type="nucleotide sequence ID" value="XM_069454897.1"/>
</dbReference>
<accession>A0ABR3UB42</accession>
<feature type="signal peptide" evidence="6">
    <location>
        <begin position="1"/>
        <end position="22"/>
    </location>
</feature>
<dbReference type="Gene3D" id="1.20.1250.20">
    <property type="entry name" value="MFS general substrate transporter like domains"/>
    <property type="match status" value="1"/>
</dbReference>
<dbReference type="SUPFAM" id="SSF103473">
    <property type="entry name" value="MFS general substrate transporter"/>
    <property type="match status" value="1"/>
</dbReference>
<evidence type="ECO:0000256" key="2">
    <source>
        <dbReference type="ARBA" id="ARBA00022692"/>
    </source>
</evidence>
<dbReference type="PANTHER" id="PTHR23507:SF1">
    <property type="entry name" value="FI18259P1-RELATED"/>
    <property type="match status" value="1"/>
</dbReference>
<evidence type="ECO:0000256" key="3">
    <source>
        <dbReference type="ARBA" id="ARBA00022989"/>
    </source>
</evidence>
<feature type="chain" id="PRO_5045949317" description="Major facilitator superfamily (MFS) profile domain-containing protein" evidence="6">
    <location>
        <begin position="23"/>
        <end position="274"/>
    </location>
</feature>
<keyword evidence="8" id="KW-1185">Reference proteome</keyword>
<sequence length="274" mass="29986">MYASKHQTALACCLLLVLESSAQSLFKAPLLRIIELNLCRSYHLQLSPGTLLSDGDLSEENCKAIAIQRDLAMINAYNVTISSLIEIMTAFPYASLCARFSRRWILAANIAGTVTAFTYTICIGYYHQIFNIRLVLCQSLWRLFGGGDSVLLSIANALIAESLPASHLSKVLFLLNAIRLVVNAIGQMVGARLMQENLWAPALTGMTMYCLAFPILCWISDPQDRARRAKVSGVESDEATDLLLADVSARTKERNGSSLRLNIHDAGGILMGVS</sequence>
<feature type="transmembrane region" description="Helical" evidence="5">
    <location>
        <begin position="139"/>
        <end position="159"/>
    </location>
</feature>
<feature type="transmembrane region" description="Helical" evidence="5">
    <location>
        <begin position="106"/>
        <end position="127"/>
    </location>
</feature>
<organism evidence="7 8">
    <name type="scientific">Alternaria dauci</name>
    <dbReference type="NCBI Taxonomy" id="48095"/>
    <lineage>
        <taxon>Eukaryota</taxon>
        <taxon>Fungi</taxon>
        <taxon>Dikarya</taxon>
        <taxon>Ascomycota</taxon>
        <taxon>Pezizomycotina</taxon>
        <taxon>Dothideomycetes</taxon>
        <taxon>Pleosporomycetidae</taxon>
        <taxon>Pleosporales</taxon>
        <taxon>Pleosporineae</taxon>
        <taxon>Pleosporaceae</taxon>
        <taxon>Alternaria</taxon>
        <taxon>Alternaria sect. Porri</taxon>
    </lineage>
</organism>
<comment type="subcellular location">
    <subcellularLocation>
        <location evidence="1">Membrane</location>
        <topology evidence="1">Multi-pass membrane protein</topology>
    </subcellularLocation>
</comment>
<dbReference type="Pfam" id="PF07690">
    <property type="entry name" value="MFS_1"/>
    <property type="match status" value="1"/>
</dbReference>
<evidence type="ECO:0000256" key="5">
    <source>
        <dbReference type="SAM" id="Phobius"/>
    </source>
</evidence>
<dbReference type="InterPro" id="IPR036259">
    <property type="entry name" value="MFS_trans_sf"/>
</dbReference>
<reference evidence="7 8" key="1">
    <citation type="submission" date="2024-09" db="EMBL/GenBank/DDBJ databases">
        <title>T2T genomes of carrot and Alternaria dauci and their utility for understanding host-pathogen interaction during carrot leaf blight disease.</title>
        <authorList>
            <person name="Liu W."/>
            <person name="Xu S."/>
            <person name="Ou C."/>
            <person name="Liu X."/>
            <person name="Zhuang F."/>
            <person name="Deng X.W."/>
        </authorList>
    </citation>
    <scope>NUCLEOTIDE SEQUENCE [LARGE SCALE GENOMIC DNA]</scope>
    <source>
        <strain evidence="7 8">A2016</strain>
    </source>
</reference>
<feature type="transmembrane region" description="Helical" evidence="5">
    <location>
        <begin position="76"/>
        <end position="94"/>
    </location>
</feature>
<evidence type="ECO:0000256" key="4">
    <source>
        <dbReference type="ARBA" id="ARBA00023136"/>
    </source>
</evidence>
<dbReference type="InterPro" id="IPR011701">
    <property type="entry name" value="MFS"/>
</dbReference>
<protein>
    <recommendedName>
        <fullName evidence="9">Major facilitator superfamily (MFS) profile domain-containing protein</fullName>
    </recommendedName>
</protein>
<dbReference type="EMBL" id="JBHGVX010000008">
    <property type="protein sequence ID" value="KAL1793713.1"/>
    <property type="molecule type" value="Genomic_DNA"/>
</dbReference>
<keyword evidence="6" id="KW-0732">Signal</keyword>
<gene>
    <name evidence="7" type="ORF">ACET3X_008695</name>
</gene>
<evidence type="ECO:0000256" key="6">
    <source>
        <dbReference type="SAM" id="SignalP"/>
    </source>
</evidence>
<feature type="transmembrane region" description="Helical" evidence="5">
    <location>
        <begin position="199"/>
        <end position="219"/>
    </location>
</feature>
<keyword evidence="2 5" id="KW-0812">Transmembrane</keyword>
<evidence type="ECO:0000256" key="1">
    <source>
        <dbReference type="ARBA" id="ARBA00004141"/>
    </source>
</evidence>
<proteinExistence type="predicted"/>
<evidence type="ECO:0000313" key="7">
    <source>
        <dbReference type="EMBL" id="KAL1793713.1"/>
    </source>
</evidence>